<dbReference type="PANTHER" id="PTHR43788:SF8">
    <property type="entry name" value="DNA-BINDING PROTEIN SMUBP-2"/>
    <property type="match status" value="1"/>
</dbReference>
<evidence type="ECO:0000259" key="7">
    <source>
        <dbReference type="PROSITE" id="PS50011"/>
    </source>
</evidence>
<evidence type="ECO:0000256" key="3">
    <source>
        <dbReference type="ARBA" id="ARBA00022801"/>
    </source>
</evidence>
<comment type="caution">
    <text evidence="8">The sequence shown here is derived from an EMBL/GenBank/DDBJ whole genome shotgun (WGS) entry which is preliminary data.</text>
</comment>
<keyword evidence="3" id="KW-0378">Hydrolase</keyword>
<dbReference type="GO" id="GO:0005524">
    <property type="term" value="F:ATP binding"/>
    <property type="evidence" value="ECO:0007669"/>
    <property type="project" value="UniProtKB-KW"/>
</dbReference>
<dbReference type="PROSITE" id="PS50011">
    <property type="entry name" value="PROTEIN_KINASE_DOM"/>
    <property type="match status" value="1"/>
</dbReference>
<dbReference type="Pfam" id="PF13086">
    <property type="entry name" value="AAA_11"/>
    <property type="match status" value="1"/>
</dbReference>
<proteinExistence type="inferred from homology"/>
<evidence type="ECO:0000256" key="1">
    <source>
        <dbReference type="ARBA" id="ARBA00007913"/>
    </source>
</evidence>
<dbReference type="Gene3D" id="1.10.510.10">
    <property type="entry name" value="Transferase(Phosphotransferase) domain 1"/>
    <property type="match status" value="1"/>
</dbReference>
<dbReference type="GO" id="GO:0016787">
    <property type="term" value="F:hydrolase activity"/>
    <property type="evidence" value="ECO:0007669"/>
    <property type="project" value="UniProtKB-KW"/>
</dbReference>
<evidence type="ECO:0000256" key="4">
    <source>
        <dbReference type="ARBA" id="ARBA00022806"/>
    </source>
</evidence>
<dbReference type="InterPro" id="IPR041677">
    <property type="entry name" value="DNA2/NAM7_AAA_11"/>
</dbReference>
<dbReference type="InterPro" id="IPR050534">
    <property type="entry name" value="Coronavir_polyprotein_1ab"/>
</dbReference>
<comment type="similarity">
    <text evidence="1">Belongs to the DNA2/NAM7 helicase family.</text>
</comment>
<dbReference type="Proteomes" id="UP000286806">
    <property type="component" value="Unassembled WGS sequence"/>
</dbReference>
<dbReference type="Pfam" id="PF13087">
    <property type="entry name" value="AAA_12"/>
    <property type="match status" value="1"/>
</dbReference>
<keyword evidence="9" id="KW-1185">Reference proteome</keyword>
<protein>
    <submittedName>
        <fullName evidence="8">Superfamily I DNA/RNA helicase</fullName>
    </submittedName>
</protein>
<dbReference type="InterPro" id="IPR027417">
    <property type="entry name" value="P-loop_NTPase"/>
</dbReference>
<dbReference type="InterPro" id="IPR047187">
    <property type="entry name" value="SF1_C_Upf1"/>
</dbReference>
<dbReference type="GO" id="GO:0004672">
    <property type="term" value="F:protein kinase activity"/>
    <property type="evidence" value="ECO:0007669"/>
    <property type="project" value="InterPro"/>
</dbReference>
<dbReference type="InterPro" id="IPR041679">
    <property type="entry name" value="DNA2/NAM7-like_C"/>
</dbReference>
<evidence type="ECO:0000313" key="8">
    <source>
        <dbReference type="EMBL" id="GBL47676.1"/>
    </source>
</evidence>
<evidence type="ECO:0000313" key="9">
    <source>
        <dbReference type="Proteomes" id="UP000286806"/>
    </source>
</evidence>
<dbReference type="AlphaFoldDB" id="A0A401JI27"/>
<evidence type="ECO:0000256" key="6">
    <source>
        <dbReference type="SAM" id="Coils"/>
    </source>
</evidence>
<evidence type="ECO:0000256" key="5">
    <source>
        <dbReference type="ARBA" id="ARBA00022840"/>
    </source>
</evidence>
<dbReference type="PANTHER" id="PTHR43788">
    <property type="entry name" value="DNA2/NAM7 HELICASE FAMILY MEMBER"/>
    <property type="match status" value="1"/>
</dbReference>
<keyword evidence="5" id="KW-0067">ATP-binding</keyword>
<feature type="domain" description="Protein kinase" evidence="7">
    <location>
        <begin position="1"/>
        <end position="172"/>
    </location>
</feature>
<dbReference type="GO" id="GO:0043139">
    <property type="term" value="F:5'-3' DNA helicase activity"/>
    <property type="evidence" value="ECO:0007669"/>
    <property type="project" value="TreeGrafter"/>
</dbReference>
<reference evidence="8 9" key="1">
    <citation type="journal article" date="2019" name="Front. Microbiol.">
        <title>Genomes of Neutrophilic Sulfur-Oxidizing Chemolithoautotrophs Representing 9 Proteobacterial Species From 8 Genera.</title>
        <authorList>
            <person name="Watanabe T."/>
            <person name="Kojima H."/>
            <person name="Umezawa K."/>
            <person name="Hori C."/>
            <person name="Takasuka T.E."/>
            <person name="Kato Y."/>
            <person name="Fukui M."/>
        </authorList>
    </citation>
    <scope>NUCLEOTIDE SEQUENCE [LARGE SCALE GENOMIC DNA]</scope>
    <source>
        <strain evidence="8 9">TTN</strain>
    </source>
</reference>
<keyword evidence="2" id="KW-0547">Nucleotide-binding</keyword>
<evidence type="ECO:0000256" key="2">
    <source>
        <dbReference type="ARBA" id="ARBA00022741"/>
    </source>
</evidence>
<dbReference type="CDD" id="cd18808">
    <property type="entry name" value="SF1_C_Upf1"/>
    <property type="match status" value="1"/>
</dbReference>
<feature type="coiled-coil region" evidence="6">
    <location>
        <begin position="610"/>
        <end position="684"/>
    </location>
</feature>
<keyword evidence="4 8" id="KW-0347">Helicase</keyword>
<gene>
    <name evidence="8" type="ORF">SFMTTN_3518</name>
</gene>
<organism evidence="8 9">
    <name type="scientific">Sulfuriferula multivorans</name>
    <dbReference type="NCBI Taxonomy" id="1559896"/>
    <lineage>
        <taxon>Bacteria</taxon>
        <taxon>Pseudomonadati</taxon>
        <taxon>Pseudomonadota</taxon>
        <taxon>Betaproteobacteria</taxon>
        <taxon>Nitrosomonadales</taxon>
        <taxon>Sulfuricellaceae</taxon>
        <taxon>Sulfuriferula</taxon>
    </lineage>
</organism>
<dbReference type="Pfam" id="PF00069">
    <property type="entry name" value="Pkinase"/>
    <property type="match status" value="1"/>
</dbReference>
<dbReference type="SUPFAM" id="SSF56112">
    <property type="entry name" value="Protein kinase-like (PK-like)"/>
    <property type="match status" value="1"/>
</dbReference>
<dbReference type="EMBL" id="BGOW01000064">
    <property type="protein sequence ID" value="GBL47676.1"/>
    <property type="molecule type" value="Genomic_DNA"/>
</dbReference>
<dbReference type="InterPro" id="IPR011009">
    <property type="entry name" value="Kinase-like_dom_sf"/>
</dbReference>
<dbReference type="RefSeq" id="WP_124706428.1">
    <property type="nucleotide sequence ID" value="NZ_BGOW01000064.1"/>
</dbReference>
<dbReference type="SUPFAM" id="SSF52540">
    <property type="entry name" value="P-loop containing nucleoside triphosphate hydrolases"/>
    <property type="match status" value="1"/>
</dbReference>
<accession>A0A401JI27</accession>
<dbReference type="Gene3D" id="3.40.50.300">
    <property type="entry name" value="P-loop containing nucleotide triphosphate hydrolases"/>
    <property type="match status" value="2"/>
</dbReference>
<dbReference type="OrthoDB" id="9757917at2"/>
<sequence>MSACRSFKRFPVYTKSRIPPWNSFFSKVGRQILEALAFAHSHRTVHRDIKPSNILITAEGIAKVCDFGISKIRNFLEPGVTLAHFASFPYAPPELDDGSYSYSRDVFGFVALSIAALSESRIDNHLALITKLEQLAIEEPLKRLLRRSVSLDNPSERQINAAVLLAEIDRLVPPAPNQKKGRILVSLTNKVKQIIDYDLALKSDTEIQKFVENDLQSASYVHDPREPNPGPDGSVPLGRSIRLLGGRYGYIAIMAQPTGEKLLLVSALEQSSSESERNRDEASPAVYEFCFEGVLPSVSSGHIAQLQDELLQFEADQKVLRVQQRQQAIYKTWLDLLSAKTELERQRKRRFAYADFEISGGVVRFTVNVGADVQSLDGQDVQVEIASGETFSGSVVSVSEGTILVQASERNRVETSALPNQGVLSVDTSKADVALDRQKSAVDAVRFGRSVNQLLGDYVVEPSEVPVPVPGEITFIQKNMDDNKRDAVRTALSEPALMLVQGPPGAGKTLFITEVVLQTLRRNPNARVLLTSQTHVALDNSLERILKESKEEVRAIRIGHESDERIAEKTKTLLIDRKLPAMRKSALAKGKEFIETWAQKSGVDLSNTRMAMALERHAGLRERLERVQSQISDIEQTLSRDKKSLETDVRADLEELQSELIREQDALTKDMKESLAELRKYEADKDTVEHFADSNSEELRSWANSYVADSTQVSQLRKMLAIHSDWEVRFGRSPQFKAALVMQSQVVAGTCLGVMSVPGRNEITYDLCIVDEASIATPTEVLVPMARARRTILVGDDRQLSPFQDPELQSSGILQRFSLSVGDQKATLFNHLRDGLPKDLRKALSTQHRMLPAIGNLISACFYDSELKSAERAPLGFLDRTLPCPVTWFSTSRCTGKASKPMGTSQWNGFEVKYISDLLGRIDFELRHGKGKGKQYSVAVLAGYGEQRSRLHAAIQNKRHEWSSFSDIYVNVVDAFQGREADILIFSVTRSDVRGLGFLREMERINVALSRGKEHLVIVGDHLFCEEAEGQSNPLKRVIDYIRGNPQDCILEEIKQ</sequence>
<keyword evidence="6" id="KW-0175">Coiled coil</keyword>
<dbReference type="InterPro" id="IPR000719">
    <property type="entry name" value="Prot_kinase_dom"/>
</dbReference>
<name>A0A401JI27_9PROT</name>